<evidence type="ECO:0000256" key="5">
    <source>
        <dbReference type="SAM" id="MobiDB-lite"/>
    </source>
</evidence>
<dbReference type="SUPFAM" id="SSF81324">
    <property type="entry name" value="Voltage-gated potassium channels"/>
    <property type="match status" value="1"/>
</dbReference>
<dbReference type="GO" id="GO:0005886">
    <property type="term" value="C:plasma membrane"/>
    <property type="evidence" value="ECO:0007669"/>
    <property type="project" value="TreeGrafter"/>
</dbReference>
<feature type="transmembrane region" description="Helical" evidence="6">
    <location>
        <begin position="359"/>
        <end position="378"/>
    </location>
</feature>
<keyword evidence="9" id="KW-1185">Reference proteome</keyword>
<dbReference type="GO" id="GO:0017071">
    <property type="term" value="C:intracellular cyclic nucleotide activated cation channel complex"/>
    <property type="evidence" value="ECO:0007669"/>
    <property type="project" value="TreeGrafter"/>
</dbReference>
<evidence type="ECO:0000256" key="4">
    <source>
        <dbReference type="ARBA" id="ARBA00023136"/>
    </source>
</evidence>
<feature type="transmembrane region" description="Helical" evidence="6">
    <location>
        <begin position="301"/>
        <end position="326"/>
    </location>
</feature>
<feature type="transmembrane region" description="Helical" evidence="6">
    <location>
        <begin position="425"/>
        <end position="450"/>
    </location>
</feature>
<comment type="subcellular location">
    <subcellularLocation>
        <location evidence="1">Membrane</location>
        <topology evidence="1">Multi-pass membrane protein</topology>
    </subcellularLocation>
</comment>
<dbReference type="PANTHER" id="PTHR45638:SF4">
    <property type="entry name" value="CYCLIC NUCLEOTIDE-BINDING DOMAIN-CONTAINING PROTEIN"/>
    <property type="match status" value="1"/>
</dbReference>
<evidence type="ECO:0000259" key="7">
    <source>
        <dbReference type="Pfam" id="PF00520"/>
    </source>
</evidence>
<sequence length="497" mass="56241">GRRRRTWPGSTNLESPWVRRASVDVVRRQTARAISSDAPGHSGVTAVSDNRASRVRNFFDSVYWLVYVYARRRRRSSMASVLNRRHVSDTGQAVKYTPCLKNDATSTNDVENGDDVMDEISVVCHDGSVRGDAGSPIQDSASRTGSGSGLRIGQDTDSCDTISAPNGPLGLGDSPGPSGAESHVLSAANTNSDRTKLIGKRLSSTGGDGRLNMSSPVYPMDSSRGSCRWTFVFDPAGRLSYWWSMVVSMAFIYNFWVLIFRFAFREIDASTMHTWFIFDYSADFIYLYGQREAEIHYMNSMTFYIDCLCLLPLDFLYLSIGFRSIFRCFRLVKIYRFWAFLDRTERHTNYPNLIRTVTLLHYLLAIYHWNACLIYTVVRSERNTRWKFPADADDVLAMYLHSLYWSTLTLTTIGEMPLPESKGEYAFVIFQFIFALLLFSSVLGHVANIVTAISAARRKFQGECGLDLDVAENVCVRRVRRGFERVCEANLGDCNAF</sequence>
<evidence type="ECO:0000256" key="3">
    <source>
        <dbReference type="ARBA" id="ARBA00022989"/>
    </source>
</evidence>
<evidence type="ECO:0000256" key="6">
    <source>
        <dbReference type="SAM" id="Phobius"/>
    </source>
</evidence>
<evidence type="ECO:0000313" key="8">
    <source>
        <dbReference type="EMBL" id="KAK2188275.1"/>
    </source>
</evidence>
<feature type="transmembrane region" description="Helical" evidence="6">
    <location>
        <begin position="241"/>
        <end position="260"/>
    </location>
</feature>
<dbReference type="InterPro" id="IPR050866">
    <property type="entry name" value="CNG_cation_channel"/>
</dbReference>
<keyword evidence="4 6" id="KW-0472">Membrane</keyword>
<reference evidence="8" key="1">
    <citation type="journal article" date="2023" name="Mol. Biol. Evol.">
        <title>Third-Generation Sequencing Reveals the Adaptive Role of the Epigenome in Three Deep-Sea Polychaetes.</title>
        <authorList>
            <person name="Perez M."/>
            <person name="Aroh O."/>
            <person name="Sun Y."/>
            <person name="Lan Y."/>
            <person name="Juniper S.K."/>
            <person name="Young C.R."/>
            <person name="Angers B."/>
            <person name="Qian P.Y."/>
        </authorList>
    </citation>
    <scope>NUCLEOTIDE SEQUENCE</scope>
    <source>
        <strain evidence="8">R07B-5</strain>
    </source>
</reference>
<dbReference type="InterPro" id="IPR005821">
    <property type="entry name" value="Ion_trans_dom"/>
</dbReference>
<feature type="compositionally biased region" description="Low complexity" evidence="5">
    <location>
        <begin position="165"/>
        <end position="179"/>
    </location>
</feature>
<feature type="non-terminal residue" evidence="8">
    <location>
        <position position="1"/>
    </location>
</feature>
<evidence type="ECO:0000313" key="9">
    <source>
        <dbReference type="Proteomes" id="UP001209878"/>
    </source>
</evidence>
<evidence type="ECO:0000256" key="2">
    <source>
        <dbReference type="ARBA" id="ARBA00022692"/>
    </source>
</evidence>
<dbReference type="PANTHER" id="PTHR45638">
    <property type="entry name" value="CYCLIC NUCLEOTIDE-GATED CATION CHANNEL SUBUNIT A"/>
    <property type="match status" value="1"/>
</dbReference>
<feature type="region of interest" description="Disordered" evidence="5">
    <location>
        <begin position="129"/>
        <end position="183"/>
    </location>
</feature>
<protein>
    <recommendedName>
        <fullName evidence="7">Ion transport domain-containing protein</fullName>
    </recommendedName>
</protein>
<keyword evidence="3 6" id="KW-1133">Transmembrane helix</keyword>
<dbReference type="GO" id="GO:0044877">
    <property type="term" value="F:protein-containing complex binding"/>
    <property type="evidence" value="ECO:0007669"/>
    <property type="project" value="TreeGrafter"/>
</dbReference>
<evidence type="ECO:0000256" key="1">
    <source>
        <dbReference type="ARBA" id="ARBA00004141"/>
    </source>
</evidence>
<dbReference type="GO" id="GO:0005222">
    <property type="term" value="F:intracellularly cAMP-activated cation channel activity"/>
    <property type="evidence" value="ECO:0007669"/>
    <property type="project" value="TreeGrafter"/>
</dbReference>
<name>A0AAD9P538_RIDPI</name>
<comment type="caution">
    <text evidence="8">The sequence shown here is derived from an EMBL/GenBank/DDBJ whole genome shotgun (WGS) entry which is preliminary data.</text>
</comment>
<accession>A0AAD9P538</accession>
<proteinExistence type="predicted"/>
<dbReference type="Gene3D" id="1.10.287.70">
    <property type="match status" value="1"/>
</dbReference>
<gene>
    <name evidence="8" type="ORF">NP493_137g01022</name>
</gene>
<dbReference type="GO" id="GO:0005223">
    <property type="term" value="F:intracellularly cGMP-activated cation channel activity"/>
    <property type="evidence" value="ECO:0007669"/>
    <property type="project" value="TreeGrafter"/>
</dbReference>
<dbReference type="Proteomes" id="UP001209878">
    <property type="component" value="Unassembled WGS sequence"/>
</dbReference>
<organism evidence="8 9">
    <name type="scientific">Ridgeia piscesae</name>
    <name type="common">Tubeworm</name>
    <dbReference type="NCBI Taxonomy" id="27915"/>
    <lineage>
        <taxon>Eukaryota</taxon>
        <taxon>Metazoa</taxon>
        <taxon>Spiralia</taxon>
        <taxon>Lophotrochozoa</taxon>
        <taxon>Annelida</taxon>
        <taxon>Polychaeta</taxon>
        <taxon>Sedentaria</taxon>
        <taxon>Canalipalpata</taxon>
        <taxon>Sabellida</taxon>
        <taxon>Siboglinidae</taxon>
        <taxon>Ridgeia</taxon>
    </lineage>
</organism>
<dbReference type="EMBL" id="JAODUO010000137">
    <property type="protein sequence ID" value="KAK2188275.1"/>
    <property type="molecule type" value="Genomic_DNA"/>
</dbReference>
<keyword evidence="2 6" id="KW-0812">Transmembrane</keyword>
<dbReference type="AlphaFoldDB" id="A0AAD9P538"/>
<dbReference type="GO" id="GO:0030553">
    <property type="term" value="F:cGMP binding"/>
    <property type="evidence" value="ECO:0007669"/>
    <property type="project" value="TreeGrafter"/>
</dbReference>
<feature type="compositionally biased region" description="Polar residues" evidence="5">
    <location>
        <begin position="155"/>
        <end position="164"/>
    </location>
</feature>
<feature type="domain" description="Ion transport" evidence="7">
    <location>
        <begin position="241"/>
        <end position="453"/>
    </location>
</feature>
<dbReference type="Pfam" id="PF00520">
    <property type="entry name" value="Ion_trans"/>
    <property type="match status" value="1"/>
</dbReference>